<organism evidence="1 2">
    <name type="scientific">Candidatus Gottesmanbacteria bacterium GW2011_GWB1_49_7</name>
    <dbReference type="NCBI Taxonomy" id="1618448"/>
    <lineage>
        <taxon>Bacteria</taxon>
        <taxon>Candidatus Gottesmaniibacteriota</taxon>
    </lineage>
</organism>
<evidence type="ECO:0000313" key="1">
    <source>
        <dbReference type="EMBL" id="KKW13244.1"/>
    </source>
</evidence>
<gene>
    <name evidence="1" type="ORF">UY48_C0003G0066</name>
</gene>
<sequence length="63" mass="7594">MAKIIGFRDLVKERMEIMHWMAVWTVILQTEKPAEDSRRREDIHQVLRQLRSRLKAIKATEAY</sequence>
<dbReference type="Proteomes" id="UP000034588">
    <property type="component" value="Unassembled WGS sequence"/>
</dbReference>
<comment type="caution">
    <text evidence="1">The sequence shown here is derived from an EMBL/GenBank/DDBJ whole genome shotgun (WGS) entry which is preliminary data.</text>
</comment>
<proteinExistence type="predicted"/>
<dbReference type="EMBL" id="LCQD01000003">
    <property type="protein sequence ID" value="KKW13244.1"/>
    <property type="molecule type" value="Genomic_DNA"/>
</dbReference>
<evidence type="ECO:0000313" key="2">
    <source>
        <dbReference type="Proteomes" id="UP000034588"/>
    </source>
</evidence>
<dbReference type="AlphaFoldDB" id="A0A0G1Z395"/>
<accession>A0A0G1Z395</accession>
<name>A0A0G1Z395_9BACT</name>
<protein>
    <submittedName>
        <fullName evidence="1">Uncharacterized protein</fullName>
    </submittedName>
</protein>
<reference evidence="1 2" key="1">
    <citation type="journal article" date="2015" name="Nature">
        <title>rRNA introns, odd ribosomes, and small enigmatic genomes across a large radiation of phyla.</title>
        <authorList>
            <person name="Brown C.T."/>
            <person name="Hug L.A."/>
            <person name="Thomas B.C."/>
            <person name="Sharon I."/>
            <person name="Castelle C.J."/>
            <person name="Singh A."/>
            <person name="Wilkins M.J."/>
            <person name="Williams K.H."/>
            <person name="Banfield J.F."/>
        </authorList>
    </citation>
    <scope>NUCLEOTIDE SEQUENCE [LARGE SCALE GENOMIC DNA]</scope>
</reference>